<reference evidence="2 3" key="1">
    <citation type="journal article" date="2013" name="ISME J.">
        <title>Metabolic model for the filamentous 'Candidatus Microthrix parvicella' based on genomic and metagenomic analyses.</title>
        <authorList>
            <person name="Jon McIlroy S."/>
            <person name="Kristiansen R."/>
            <person name="Albertsen M."/>
            <person name="Michael Karst S."/>
            <person name="Rossetti S."/>
            <person name="Lund Nielsen J."/>
            <person name="Tandoi V."/>
            <person name="James Seviour R."/>
            <person name="Nielsen P.H."/>
        </authorList>
    </citation>
    <scope>NUCLEOTIDE SEQUENCE [LARGE SCALE GENOMIC DNA]</scope>
    <source>
        <strain evidence="2 3">RN1</strain>
    </source>
</reference>
<accession>R4YWT5</accession>
<dbReference type="EMBL" id="CANL01000005">
    <property type="protein sequence ID" value="CCM62523.1"/>
    <property type="molecule type" value="Genomic_DNA"/>
</dbReference>
<dbReference type="FunFam" id="3.40.50.300:FF:000841">
    <property type="entry name" value="Magnesium protoporphyrin chelatase"/>
    <property type="match status" value="1"/>
</dbReference>
<name>R4YWT5_9ACTN</name>
<sequence>MTTRAIRIRVLLDRLRRREGLSCAAIITLTESSRILIHGYQILPPIAVIGSATTTELAWAPDSMVRRYVANVSAHEPSTDTTTVPELRVPTPPAGLPTTLGALVSSGWVSRPVSEELRSNAIARLRSGEPLVPGVIGYDDTVLPQLTNALLAGHDLILLGERGQAKTRIIRALVGLLDEWLPVVTGSELADDPTAPVSPGAVAAVAEGGDDTPIEWLHRSQRYAEKLATPDTSIADLIGEVDPIKVAEGRHLDDEGTIHFGLVPRANRGIFAMNELPDLSERIQVGLLNVLEERDVQIRGYRIRLPLDVMLVASANPEDYTNRGRLITPLKDRFGAQIRTHYPLEVATEVAILDQEVTVPDIDGVSVTVPRSMAEVVATFSHLARQSSQVSQRSGVSVRLTVTNAETMTANAVRRALRLGEVEAAARVCDLDALPASTMGKLEIESLEEGREAQIVGQLMHHAVLTVFRDLVSPGDLGRVVDEIEQHGAVEVGDDVTLAEFTELLSGTPELTKIAAGVAGDAATAAELASAVELVLEGLHLSKRLNKDALGGATTYSGR</sequence>
<proteinExistence type="predicted"/>
<dbReference type="Proteomes" id="UP000018291">
    <property type="component" value="Unassembled WGS sequence"/>
</dbReference>
<keyword evidence="3" id="KW-1185">Reference proteome</keyword>
<evidence type="ECO:0000259" key="1">
    <source>
        <dbReference type="Pfam" id="PF00158"/>
    </source>
</evidence>
<gene>
    <name evidence="2" type="ORF">BN381_130081</name>
</gene>
<organism evidence="2 3">
    <name type="scientific">Candidatus Neomicrothrix parvicella RN1</name>
    <dbReference type="NCBI Taxonomy" id="1229780"/>
    <lineage>
        <taxon>Bacteria</taxon>
        <taxon>Bacillati</taxon>
        <taxon>Actinomycetota</taxon>
        <taxon>Acidimicrobiia</taxon>
        <taxon>Acidimicrobiales</taxon>
        <taxon>Microthrixaceae</taxon>
        <taxon>Candidatus Neomicrothrix</taxon>
    </lineage>
</organism>
<dbReference type="STRING" id="1229780.BN381_130081"/>
<evidence type="ECO:0000313" key="3">
    <source>
        <dbReference type="Proteomes" id="UP000018291"/>
    </source>
</evidence>
<evidence type="ECO:0000313" key="2">
    <source>
        <dbReference type="EMBL" id="CCM62523.1"/>
    </source>
</evidence>
<dbReference type="GO" id="GO:0006355">
    <property type="term" value="P:regulation of DNA-templated transcription"/>
    <property type="evidence" value="ECO:0007669"/>
    <property type="project" value="InterPro"/>
</dbReference>
<dbReference type="GO" id="GO:0004672">
    <property type="term" value="F:protein kinase activity"/>
    <property type="evidence" value="ECO:0007669"/>
    <property type="project" value="TreeGrafter"/>
</dbReference>
<dbReference type="SUPFAM" id="SSF52540">
    <property type="entry name" value="P-loop containing nucleoside triphosphate hydrolases"/>
    <property type="match status" value="1"/>
</dbReference>
<comment type="caution">
    <text evidence="2">The sequence shown here is derived from an EMBL/GenBank/DDBJ whole genome shotgun (WGS) entry which is preliminary data.</text>
</comment>
<dbReference type="PANTHER" id="PTHR30267:SF2">
    <property type="entry name" value="PROTEIN PRKA"/>
    <property type="match status" value="1"/>
</dbReference>
<protein>
    <submittedName>
        <fullName evidence="2">Mg-chelatase subunit ChlI-like protein</fullName>
    </submittedName>
</protein>
<feature type="domain" description="Sigma-54 factor interaction" evidence="1">
    <location>
        <begin position="260"/>
        <end position="317"/>
    </location>
</feature>
<dbReference type="InterPro" id="IPR027417">
    <property type="entry name" value="P-loop_NTPase"/>
</dbReference>
<dbReference type="PANTHER" id="PTHR30267">
    <property type="entry name" value="PROTEIN KINASE PRKA"/>
    <property type="match status" value="1"/>
</dbReference>
<dbReference type="GO" id="GO:0005524">
    <property type="term" value="F:ATP binding"/>
    <property type="evidence" value="ECO:0007669"/>
    <property type="project" value="InterPro"/>
</dbReference>
<dbReference type="HOGENOM" id="CLU_043779_0_0_11"/>
<dbReference type="AlphaFoldDB" id="R4YWT5"/>
<dbReference type="Gene3D" id="3.40.50.300">
    <property type="entry name" value="P-loop containing nucleotide triphosphate hydrolases"/>
    <property type="match status" value="1"/>
</dbReference>
<dbReference type="eggNOG" id="COG1239">
    <property type="taxonomic scope" value="Bacteria"/>
</dbReference>
<dbReference type="Pfam" id="PF00158">
    <property type="entry name" value="Sigma54_activat"/>
    <property type="match status" value="1"/>
</dbReference>
<dbReference type="InterPro" id="IPR002078">
    <property type="entry name" value="Sigma_54_int"/>
</dbReference>